<dbReference type="EMBL" id="QRYC01000029">
    <property type="protein sequence ID" value="RGU54521.1"/>
    <property type="molecule type" value="Genomic_DNA"/>
</dbReference>
<dbReference type="Gene3D" id="2.20.110.10">
    <property type="entry name" value="Histone H3 K4-specific methyltransferase SET7/9 N-terminal domain"/>
    <property type="match status" value="3"/>
</dbReference>
<dbReference type="RefSeq" id="WP_022160741.1">
    <property type="nucleotide sequence ID" value="NZ_JADNDE010000129.1"/>
</dbReference>
<name>A0A412TL83_9BACT</name>
<sequence>METNVVLAVLFWGCLLLGMPESRGQEAEWRKGTYPDGTLRYEGYFRAGKPAGEMKRYYPDGKLQARMVYRGDTVEAVLYSRKSDCCMRGKYVGRKKQGIWEYFKNDCLLMKEEYRDQVLNGKTVRFFSTGNPAEEKGWVNGKPEGEWKLYYDNGQLRMIAGLKAGKLDGEVKTYSYQGILRSEGRYRNDRKEGTWVFFDDSGVEVKRKNYRAGISDTAEEDELEESRYLDVLLSTVKKIPDPAVFADDPEGYMKLTGME</sequence>
<evidence type="ECO:0000313" key="1">
    <source>
        <dbReference type="EMBL" id="RGU54521.1"/>
    </source>
</evidence>
<protein>
    <submittedName>
        <fullName evidence="1">Toxin-antitoxin system YwqK family antitoxin</fullName>
    </submittedName>
</protein>
<dbReference type="AlphaFoldDB" id="A0A412TL83"/>
<dbReference type="Pfam" id="PF07661">
    <property type="entry name" value="MORN_2"/>
    <property type="match status" value="3"/>
</dbReference>
<organism evidence="1 2">
    <name type="scientific">Odoribacter splanchnicus</name>
    <dbReference type="NCBI Taxonomy" id="28118"/>
    <lineage>
        <taxon>Bacteria</taxon>
        <taxon>Pseudomonadati</taxon>
        <taxon>Bacteroidota</taxon>
        <taxon>Bacteroidia</taxon>
        <taxon>Bacteroidales</taxon>
        <taxon>Odoribacteraceae</taxon>
        <taxon>Odoribacter</taxon>
    </lineage>
</organism>
<proteinExistence type="predicted"/>
<reference evidence="1 2" key="1">
    <citation type="submission" date="2018-08" db="EMBL/GenBank/DDBJ databases">
        <title>A genome reference for cultivated species of the human gut microbiota.</title>
        <authorList>
            <person name="Zou Y."/>
            <person name="Xue W."/>
            <person name="Luo G."/>
        </authorList>
    </citation>
    <scope>NUCLEOTIDE SEQUENCE [LARGE SCALE GENOMIC DNA]</scope>
    <source>
        <strain evidence="1 2">AF16-14</strain>
    </source>
</reference>
<accession>A0A412TL83</accession>
<dbReference type="InterPro" id="IPR011652">
    <property type="entry name" value="MORN_2"/>
</dbReference>
<dbReference type="SUPFAM" id="SSF82185">
    <property type="entry name" value="Histone H3 K4-specific methyltransferase SET7/9 N-terminal domain"/>
    <property type="match status" value="2"/>
</dbReference>
<dbReference type="Proteomes" id="UP000284243">
    <property type="component" value="Unassembled WGS sequence"/>
</dbReference>
<comment type="caution">
    <text evidence="1">The sequence shown here is derived from an EMBL/GenBank/DDBJ whole genome shotgun (WGS) entry which is preliminary data.</text>
</comment>
<evidence type="ECO:0000313" key="2">
    <source>
        <dbReference type="Proteomes" id="UP000284243"/>
    </source>
</evidence>
<gene>
    <name evidence="1" type="ORF">DWW57_15705</name>
</gene>